<evidence type="ECO:0000256" key="1">
    <source>
        <dbReference type="SAM" id="MobiDB-lite"/>
    </source>
</evidence>
<sequence length="745" mass="84471">MGLPSRKEVSEAVYKWRYKLTHLGNDGEKTLADFSSESDLASNNDEKSKTNTSSSGGPSQKLDVGNNVSIKTLYEGPDSHGEHFDWIDYPPRQLSKSAAKAQSRVAIKVFKTKDREKPVISGRYSLRYHQIEVQNSLLVAALGKILKKQDIHLDVEESATFTHPFQSLFFAYDDIVAKYESLDNEERPTLGPFVLLLIKLLDDIFADTRAKLRGLKKNNLVTFKLAWTYFPKNTTLITWGPNCELLTKVTGTEYRTVENRIVLVVKGEVVSFDGKRFYWESYETCIPSFSGNKPITDLSAYPLEYHEDAEGVRERFTARGKKMLDYQGLTYINYSGVAIHSVGKKGERHNVEGRVLIDVVGYNKHHLTKGSREDDAPRSRRRRLTPAPSESQKKKKSVIVDADGNLEIIKSEPTKHLSKEDQEKNREAMLALEEKEPHLMYLMPLIEGYALKNKLWVSFYVEDIQPMTWNDAAYDHLVYDEAQKDLVMSFVESHGQSKVRAMEDVIAGKGQGLVILLSGPPGTGKTLTAEAVADRTKRPLFYLQAEDLGTNAAILGANVKRVFQMATEWDAVILLDEADVFMAERHPQDIARNELVSIFLRELEYFRGIIFLTTNLYSTIDSAFRSRVSLHLLFKPLTVEARMTIWQKFLSRVITGKGKGKGLANADQGEEEQKVEEELPEEDIKELAAWQLNGREIKTAVKMARTWCDHKGYELTLSRLENAIKVTSPHASKDRHEGDTSLYDE</sequence>
<dbReference type="Proteomes" id="UP001301958">
    <property type="component" value="Unassembled WGS sequence"/>
</dbReference>
<accession>A0AAN6YTH6</accession>
<dbReference type="Pfam" id="PF00004">
    <property type="entry name" value="AAA"/>
    <property type="match status" value="1"/>
</dbReference>
<keyword evidence="4" id="KW-1185">Reference proteome</keyword>
<feature type="region of interest" description="Disordered" evidence="1">
    <location>
        <begin position="658"/>
        <end position="680"/>
    </location>
</feature>
<keyword evidence="3" id="KW-0378">Hydrolase</keyword>
<dbReference type="GO" id="GO:0008237">
    <property type="term" value="F:metallopeptidase activity"/>
    <property type="evidence" value="ECO:0007669"/>
    <property type="project" value="UniProtKB-KW"/>
</dbReference>
<dbReference type="Gene3D" id="3.40.50.300">
    <property type="entry name" value="P-loop containing nucleotide triphosphate hydrolases"/>
    <property type="match status" value="1"/>
</dbReference>
<evidence type="ECO:0000313" key="3">
    <source>
        <dbReference type="EMBL" id="KAK4222477.1"/>
    </source>
</evidence>
<evidence type="ECO:0000313" key="4">
    <source>
        <dbReference type="Proteomes" id="UP001301958"/>
    </source>
</evidence>
<dbReference type="PANTHER" id="PTHR46411">
    <property type="entry name" value="FAMILY ATPASE, PUTATIVE-RELATED"/>
    <property type="match status" value="1"/>
</dbReference>
<dbReference type="CDD" id="cd19481">
    <property type="entry name" value="RecA-like_protease"/>
    <property type="match status" value="1"/>
</dbReference>
<dbReference type="GO" id="GO:0016887">
    <property type="term" value="F:ATP hydrolysis activity"/>
    <property type="evidence" value="ECO:0007669"/>
    <property type="project" value="InterPro"/>
</dbReference>
<feature type="domain" description="AAA+ ATPase" evidence="2">
    <location>
        <begin position="511"/>
        <end position="638"/>
    </location>
</feature>
<proteinExistence type="predicted"/>
<dbReference type="InterPro" id="IPR054289">
    <property type="entry name" value="DUF7025"/>
</dbReference>
<dbReference type="EMBL" id="MU865470">
    <property type="protein sequence ID" value="KAK4222477.1"/>
    <property type="molecule type" value="Genomic_DNA"/>
</dbReference>
<dbReference type="InterPro" id="IPR003959">
    <property type="entry name" value="ATPase_AAA_core"/>
</dbReference>
<dbReference type="SUPFAM" id="SSF52540">
    <property type="entry name" value="P-loop containing nucleoside triphosphate hydrolases"/>
    <property type="match status" value="1"/>
</dbReference>
<keyword evidence="3" id="KW-0482">Metalloprotease</keyword>
<feature type="compositionally biased region" description="Acidic residues" evidence="1">
    <location>
        <begin position="668"/>
        <end position="680"/>
    </location>
</feature>
<dbReference type="Pfam" id="PF22942">
    <property type="entry name" value="DUF7025"/>
    <property type="match status" value="1"/>
</dbReference>
<dbReference type="AlphaFoldDB" id="A0AAN6YTH6"/>
<dbReference type="PANTHER" id="PTHR46411:SF3">
    <property type="entry name" value="AAA+ ATPASE DOMAIN-CONTAINING PROTEIN"/>
    <property type="match status" value="1"/>
</dbReference>
<reference evidence="3" key="1">
    <citation type="journal article" date="2023" name="Mol. Phylogenet. Evol.">
        <title>Genome-scale phylogeny and comparative genomics of the fungal order Sordariales.</title>
        <authorList>
            <person name="Hensen N."/>
            <person name="Bonometti L."/>
            <person name="Westerberg I."/>
            <person name="Brannstrom I.O."/>
            <person name="Guillou S."/>
            <person name="Cros-Aarteil S."/>
            <person name="Calhoun S."/>
            <person name="Haridas S."/>
            <person name="Kuo A."/>
            <person name="Mondo S."/>
            <person name="Pangilinan J."/>
            <person name="Riley R."/>
            <person name="LaButti K."/>
            <person name="Andreopoulos B."/>
            <person name="Lipzen A."/>
            <person name="Chen C."/>
            <person name="Yan M."/>
            <person name="Daum C."/>
            <person name="Ng V."/>
            <person name="Clum A."/>
            <person name="Steindorff A."/>
            <person name="Ohm R.A."/>
            <person name="Martin F."/>
            <person name="Silar P."/>
            <person name="Natvig D.O."/>
            <person name="Lalanne C."/>
            <person name="Gautier V."/>
            <person name="Ament-Velasquez S.L."/>
            <person name="Kruys A."/>
            <person name="Hutchinson M.I."/>
            <person name="Powell A.J."/>
            <person name="Barry K."/>
            <person name="Miller A.N."/>
            <person name="Grigoriev I.V."/>
            <person name="Debuchy R."/>
            <person name="Gladieux P."/>
            <person name="Hiltunen Thoren M."/>
            <person name="Johannesson H."/>
        </authorList>
    </citation>
    <scope>NUCLEOTIDE SEQUENCE</scope>
    <source>
        <strain evidence="3">CBS 990.96</strain>
    </source>
</reference>
<keyword evidence="3" id="KW-0645">Protease</keyword>
<gene>
    <name evidence="3" type="ORF">QBC38DRAFT_460379</name>
</gene>
<dbReference type="InterPro" id="IPR003593">
    <property type="entry name" value="AAA+_ATPase"/>
</dbReference>
<dbReference type="GO" id="GO:0005524">
    <property type="term" value="F:ATP binding"/>
    <property type="evidence" value="ECO:0007669"/>
    <property type="project" value="InterPro"/>
</dbReference>
<dbReference type="SMART" id="SM00382">
    <property type="entry name" value="AAA"/>
    <property type="match status" value="1"/>
</dbReference>
<comment type="caution">
    <text evidence="3">The sequence shown here is derived from an EMBL/GenBank/DDBJ whole genome shotgun (WGS) entry which is preliminary data.</text>
</comment>
<dbReference type="InterPro" id="IPR027417">
    <property type="entry name" value="P-loop_NTPase"/>
</dbReference>
<feature type="region of interest" description="Disordered" evidence="1">
    <location>
        <begin position="27"/>
        <end position="66"/>
    </location>
</feature>
<organism evidence="3 4">
    <name type="scientific">Podospora fimiseda</name>
    <dbReference type="NCBI Taxonomy" id="252190"/>
    <lineage>
        <taxon>Eukaryota</taxon>
        <taxon>Fungi</taxon>
        <taxon>Dikarya</taxon>
        <taxon>Ascomycota</taxon>
        <taxon>Pezizomycotina</taxon>
        <taxon>Sordariomycetes</taxon>
        <taxon>Sordariomycetidae</taxon>
        <taxon>Sordariales</taxon>
        <taxon>Podosporaceae</taxon>
        <taxon>Podospora</taxon>
    </lineage>
</organism>
<feature type="region of interest" description="Disordered" evidence="1">
    <location>
        <begin position="726"/>
        <end position="745"/>
    </location>
</feature>
<feature type="compositionally biased region" description="Polar residues" evidence="1">
    <location>
        <begin position="33"/>
        <end position="43"/>
    </location>
</feature>
<name>A0AAN6YTH6_9PEZI</name>
<reference evidence="3" key="2">
    <citation type="submission" date="2023-05" db="EMBL/GenBank/DDBJ databases">
        <authorList>
            <consortium name="Lawrence Berkeley National Laboratory"/>
            <person name="Steindorff A."/>
            <person name="Hensen N."/>
            <person name="Bonometti L."/>
            <person name="Westerberg I."/>
            <person name="Brannstrom I.O."/>
            <person name="Guillou S."/>
            <person name="Cros-Aarteil S."/>
            <person name="Calhoun S."/>
            <person name="Haridas S."/>
            <person name="Kuo A."/>
            <person name="Mondo S."/>
            <person name="Pangilinan J."/>
            <person name="Riley R."/>
            <person name="Labutti K."/>
            <person name="Andreopoulos B."/>
            <person name="Lipzen A."/>
            <person name="Chen C."/>
            <person name="Yanf M."/>
            <person name="Daum C."/>
            <person name="Ng V."/>
            <person name="Clum A."/>
            <person name="Ohm R."/>
            <person name="Martin F."/>
            <person name="Silar P."/>
            <person name="Natvig D."/>
            <person name="Lalanne C."/>
            <person name="Gautier V."/>
            <person name="Ament-Velasquez S.L."/>
            <person name="Kruys A."/>
            <person name="Hutchinson M.I."/>
            <person name="Powell A.J."/>
            <person name="Barry K."/>
            <person name="Miller A.N."/>
            <person name="Grigoriev I.V."/>
            <person name="Debuchy R."/>
            <person name="Gladieux P."/>
            <person name="Thoren M.H."/>
            <person name="Johannesson H."/>
        </authorList>
    </citation>
    <scope>NUCLEOTIDE SEQUENCE</scope>
    <source>
        <strain evidence="3">CBS 990.96</strain>
    </source>
</reference>
<evidence type="ECO:0000259" key="2">
    <source>
        <dbReference type="SMART" id="SM00382"/>
    </source>
</evidence>
<protein>
    <submittedName>
        <fullName evidence="3">ATP-dependent zinc metalloprotease YME1L1</fullName>
    </submittedName>
</protein>
<feature type="region of interest" description="Disordered" evidence="1">
    <location>
        <begin position="367"/>
        <end position="396"/>
    </location>
</feature>